<sequence length="150" mass="16637">MMLDLSVERRDGEYVLIADAEQWRSLWRRHSGFKGGPRRERGGATRSAAALPEVDFESCAVLAIFQGSGWNSDGVELVSATVADGRALLRFDDRSYQTSGPDGGGVRVTAFGIFVLPRSMSEIVLEENVQGLIGRPPKWKLRARFDVPRR</sequence>
<dbReference type="AlphaFoldDB" id="A0A0F9E7K9"/>
<organism evidence="1">
    <name type="scientific">marine sediment metagenome</name>
    <dbReference type="NCBI Taxonomy" id="412755"/>
    <lineage>
        <taxon>unclassified sequences</taxon>
        <taxon>metagenomes</taxon>
        <taxon>ecological metagenomes</taxon>
    </lineage>
</organism>
<accession>A0A0F9E7K9</accession>
<evidence type="ECO:0000313" key="1">
    <source>
        <dbReference type="EMBL" id="KKL20048.1"/>
    </source>
</evidence>
<reference evidence="1" key="1">
    <citation type="journal article" date="2015" name="Nature">
        <title>Complex archaea that bridge the gap between prokaryotes and eukaryotes.</title>
        <authorList>
            <person name="Spang A."/>
            <person name="Saw J.H."/>
            <person name="Jorgensen S.L."/>
            <person name="Zaremba-Niedzwiedzka K."/>
            <person name="Martijn J."/>
            <person name="Lind A.E."/>
            <person name="van Eijk R."/>
            <person name="Schleper C."/>
            <person name="Guy L."/>
            <person name="Ettema T.J."/>
        </authorList>
    </citation>
    <scope>NUCLEOTIDE SEQUENCE</scope>
</reference>
<protein>
    <submittedName>
        <fullName evidence="1">Uncharacterized protein</fullName>
    </submittedName>
</protein>
<proteinExistence type="predicted"/>
<gene>
    <name evidence="1" type="ORF">LCGC14_2459370</name>
</gene>
<name>A0A0F9E7K9_9ZZZZ</name>
<dbReference type="EMBL" id="LAZR01038252">
    <property type="protein sequence ID" value="KKL20048.1"/>
    <property type="molecule type" value="Genomic_DNA"/>
</dbReference>
<comment type="caution">
    <text evidence="1">The sequence shown here is derived from an EMBL/GenBank/DDBJ whole genome shotgun (WGS) entry which is preliminary data.</text>
</comment>